<dbReference type="EMBL" id="LRQG01000263">
    <property type="protein sequence ID" value="KXA31948.1"/>
    <property type="molecule type" value="Genomic_DNA"/>
</dbReference>
<evidence type="ECO:0008006" key="3">
    <source>
        <dbReference type="Google" id="ProtNLM"/>
    </source>
</evidence>
<reference evidence="2" key="1">
    <citation type="submission" date="2016-01" db="EMBL/GenBank/DDBJ databases">
        <authorList>
            <person name="Mitreva M."/>
            <person name="Pepin K.H."/>
            <person name="Mihindukulasuriya K.A."/>
            <person name="Fulton R."/>
            <person name="Fronick C."/>
            <person name="O'Laughlin M."/>
            <person name="Miner T."/>
            <person name="Herter B."/>
            <person name="Rosa B.A."/>
            <person name="Cordes M."/>
            <person name="Tomlinson C."/>
            <person name="Wollam A."/>
            <person name="Palsikar V.B."/>
            <person name="Mardis E.R."/>
            <person name="Wilson R.K."/>
        </authorList>
    </citation>
    <scope>NUCLEOTIDE SEQUENCE [LARGE SCALE GENOMIC DNA]</scope>
    <source>
        <strain evidence="2">MJR7716</strain>
    </source>
</reference>
<dbReference type="Gene3D" id="3.40.30.10">
    <property type="entry name" value="Glutaredoxin"/>
    <property type="match status" value="1"/>
</dbReference>
<keyword evidence="2" id="KW-1185">Reference proteome</keyword>
<proteinExistence type="predicted"/>
<organism evidence="1 2">
    <name type="scientific">Prevotella corporis</name>
    <dbReference type="NCBI Taxonomy" id="28128"/>
    <lineage>
        <taxon>Bacteria</taxon>
        <taxon>Pseudomonadati</taxon>
        <taxon>Bacteroidota</taxon>
        <taxon>Bacteroidia</taxon>
        <taxon>Bacteroidales</taxon>
        <taxon>Prevotellaceae</taxon>
        <taxon>Prevotella</taxon>
    </lineage>
</organism>
<accession>A0A133PSV7</accession>
<comment type="caution">
    <text evidence="1">The sequence shown here is derived from an EMBL/GenBank/DDBJ whole genome shotgun (WGS) entry which is preliminary data.</text>
</comment>
<dbReference type="AlphaFoldDB" id="A0A133PSV7"/>
<name>A0A133PSV7_9BACT</name>
<dbReference type="OrthoDB" id="5679012at2"/>
<dbReference type="Proteomes" id="UP000070533">
    <property type="component" value="Unassembled WGS sequence"/>
</dbReference>
<dbReference type="eggNOG" id="COG4545">
    <property type="taxonomic scope" value="Bacteria"/>
</dbReference>
<evidence type="ECO:0000313" key="1">
    <source>
        <dbReference type="EMBL" id="KXA31948.1"/>
    </source>
</evidence>
<dbReference type="PATRIC" id="fig|28128.5.peg.2884"/>
<evidence type="ECO:0000313" key="2">
    <source>
        <dbReference type="Proteomes" id="UP000070533"/>
    </source>
</evidence>
<sequence length="97" mass="10485">MTKVFVMSTCPDCTQVKAQLAGNPNYELIDIGEHVRNLKQFLTLRDSNPAFDDARAHGYVGIPCFVLDDGTVSFSIDDVVLEDTPEGASCNLDGTGC</sequence>
<gene>
    <name evidence="1" type="ORF">HMPREF3226_02799</name>
</gene>
<dbReference type="RefSeq" id="WP_025875349.1">
    <property type="nucleotide sequence ID" value="NZ_BAAAXP010000019.1"/>
</dbReference>
<protein>
    <recommendedName>
        <fullName evidence="3">Glutaredoxin</fullName>
    </recommendedName>
</protein>
<dbReference type="STRING" id="28128.HMPREF3226_02799"/>